<sequence length="265" mass="27985">MRIVIVDDNATMRKVLTALFTSVGHKVVGVFGDGNGIEELIRETTPEVVCLDYHLPGRDGLTILRAIQAEIPTVDVVFITASSDAAVEGLAADAGASGFIRKPFSQEKIIAELRAVEQTRKFAKQATLNVSGTRSSSEIGSRKSRRGTAVIADDNGSVRLVLKGLLEASGLQVVQSVANGNEVIQAALTHQPRVLCLDINMPIMGGLEALPKIVEASPNTSVVIVTGCTDKALVAQAAGLGAVGYIIKPLRPAYVENFINKLLSS</sequence>
<dbReference type="PROSITE" id="PS50110">
    <property type="entry name" value="RESPONSE_REGULATORY"/>
    <property type="match status" value="2"/>
</dbReference>
<protein>
    <submittedName>
        <fullName evidence="5">Response regulator receiver</fullName>
    </submittedName>
</protein>
<evidence type="ECO:0000259" key="4">
    <source>
        <dbReference type="PROSITE" id="PS50110"/>
    </source>
</evidence>
<reference evidence="5" key="1">
    <citation type="submission" date="2005-08" db="EMBL/GenBank/DDBJ databases">
        <title>Complete sequence of Dechloromonas aromatica RCB.</title>
        <authorList>
            <person name="Salinero K.K."/>
            <person name="Copeland A."/>
            <person name="Lucas S."/>
            <person name="Lapidus A."/>
            <person name="Barry K."/>
            <person name="Detter J.C."/>
            <person name="Glavina T."/>
            <person name="Hammon N."/>
            <person name="Israni S."/>
            <person name="Pitluck S."/>
            <person name="Di Bartolo G."/>
            <person name="Trong S."/>
            <person name="Schmutz J."/>
            <person name="Larimer F."/>
            <person name="Land M."/>
            <person name="Ivanova N."/>
            <person name="Richardson P."/>
        </authorList>
    </citation>
    <scope>NUCLEOTIDE SEQUENCE</scope>
    <source>
        <strain evidence="5">RCB</strain>
    </source>
</reference>
<dbReference type="AlphaFoldDB" id="Q47FH2"/>
<evidence type="ECO:0000313" key="5">
    <source>
        <dbReference type="EMBL" id="AAZ46409.1"/>
    </source>
</evidence>
<evidence type="ECO:0000256" key="2">
    <source>
        <dbReference type="ARBA" id="ARBA00023012"/>
    </source>
</evidence>
<dbReference type="KEGG" id="dar:Daro_1661"/>
<dbReference type="EMBL" id="CP000089">
    <property type="protein sequence ID" value="AAZ46409.1"/>
    <property type="molecule type" value="Genomic_DNA"/>
</dbReference>
<gene>
    <name evidence="5" type="ordered locus">Daro_1661</name>
</gene>
<dbReference type="eggNOG" id="COG0745">
    <property type="taxonomic scope" value="Bacteria"/>
</dbReference>
<evidence type="ECO:0000256" key="3">
    <source>
        <dbReference type="PROSITE-ProRule" id="PRU00169"/>
    </source>
</evidence>
<feature type="modified residue" description="4-aspartylphosphate" evidence="3">
    <location>
        <position position="52"/>
    </location>
</feature>
<dbReference type="Gene3D" id="3.40.50.2300">
    <property type="match status" value="2"/>
</dbReference>
<name>Q47FH2_DECAR</name>
<keyword evidence="2" id="KW-0902">Two-component regulatory system</keyword>
<proteinExistence type="predicted"/>
<dbReference type="Pfam" id="PF00072">
    <property type="entry name" value="Response_reg"/>
    <property type="match status" value="2"/>
</dbReference>
<dbReference type="InterPro" id="IPR050595">
    <property type="entry name" value="Bact_response_regulator"/>
</dbReference>
<dbReference type="InterPro" id="IPR001789">
    <property type="entry name" value="Sig_transdc_resp-reg_receiver"/>
</dbReference>
<accession>Q47FH2</accession>
<dbReference type="CDD" id="cd00156">
    <property type="entry name" value="REC"/>
    <property type="match status" value="1"/>
</dbReference>
<dbReference type="HOGENOM" id="CLU_1049014_0_0_4"/>
<dbReference type="STRING" id="159087.Daro_1661"/>
<dbReference type="PANTHER" id="PTHR44591:SF14">
    <property type="entry name" value="PROTEIN PILG"/>
    <property type="match status" value="1"/>
</dbReference>
<dbReference type="PANTHER" id="PTHR44591">
    <property type="entry name" value="STRESS RESPONSE REGULATOR PROTEIN 1"/>
    <property type="match status" value="1"/>
</dbReference>
<dbReference type="InterPro" id="IPR011006">
    <property type="entry name" value="CheY-like_superfamily"/>
</dbReference>
<feature type="modified residue" description="4-aspartylphosphate" evidence="3">
    <location>
        <position position="198"/>
    </location>
</feature>
<dbReference type="GO" id="GO:0000160">
    <property type="term" value="P:phosphorelay signal transduction system"/>
    <property type="evidence" value="ECO:0007669"/>
    <property type="project" value="UniProtKB-KW"/>
</dbReference>
<keyword evidence="1 3" id="KW-0597">Phosphoprotein</keyword>
<dbReference type="SMART" id="SM00448">
    <property type="entry name" value="REC"/>
    <property type="match status" value="2"/>
</dbReference>
<feature type="domain" description="Response regulatory" evidence="4">
    <location>
        <begin position="148"/>
        <end position="263"/>
    </location>
</feature>
<dbReference type="eggNOG" id="COG4753">
    <property type="taxonomic scope" value="Bacteria"/>
</dbReference>
<organism evidence="5">
    <name type="scientific">Dechloromonas aromatica (strain RCB)</name>
    <dbReference type="NCBI Taxonomy" id="159087"/>
    <lineage>
        <taxon>Bacteria</taxon>
        <taxon>Pseudomonadati</taxon>
        <taxon>Pseudomonadota</taxon>
        <taxon>Betaproteobacteria</taxon>
        <taxon>Rhodocyclales</taxon>
        <taxon>Azonexaceae</taxon>
        <taxon>Dechloromonas</taxon>
    </lineage>
</organism>
<dbReference type="SUPFAM" id="SSF52172">
    <property type="entry name" value="CheY-like"/>
    <property type="match status" value="2"/>
</dbReference>
<feature type="domain" description="Response regulatory" evidence="4">
    <location>
        <begin position="2"/>
        <end position="117"/>
    </location>
</feature>
<evidence type="ECO:0000256" key="1">
    <source>
        <dbReference type="ARBA" id="ARBA00022553"/>
    </source>
</evidence>